<keyword evidence="5" id="KW-0539">Nucleus</keyword>
<dbReference type="OrthoDB" id="2020802at2759"/>
<name>A0A1Q3CE73_CEPFO</name>
<dbReference type="STRING" id="3775.A0A1Q3CE73"/>
<dbReference type="PANTHER" id="PTHR31140:SF1">
    <property type="entry name" value="AP2_ERF AND B3 DOMAIN-CONTAINING TRANSCRIPTION REPRESSOR RAV2"/>
    <property type="match status" value="1"/>
</dbReference>
<dbReference type="PROSITE" id="PS50863">
    <property type="entry name" value="B3"/>
    <property type="match status" value="1"/>
</dbReference>
<dbReference type="EMBL" id="BDDD01001786">
    <property type="protein sequence ID" value="GAV78403.1"/>
    <property type="molecule type" value="Genomic_DNA"/>
</dbReference>
<dbReference type="InterPro" id="IPR015300">
    <property type="entry name" value="DNA-bd_pseudobarrel_sf"/>
</dbReference>
<dbReference type="Pfam" id="PF02362">
    <property type="entry name" value="B3"/>
    <property type="match status" value="1"/>
</dbReference>
<proteinExistence type="predicted"/>
<accession>A0A1Q3CE73</accession>
<feature type="domain" description="TF-B3" evidence="6">
    <location>
        <begin position="1"/>
        <end position="79"/>
    </location>
</feature>
<dbReference type="InterPro" id="IPR003340">
    <property type="entry name" value="B3_DNA-bd"/>
</dbReference>
<comment type="subcellular location">
    <subcellularLocation>
        <location evidence="1">Nucleus</location>
    </subcellularLocation>
</comment>
<evidence type="ECO:0000256" key="1">
    <source>
        <dbReference type="ARBA" id="ARBA00004123"/>
    </source>
</evidence>
<dbReference type="GO" id="GO:0003700">
    <property type="term" value="F:DNA-binding transcription factor activity"/>
    <property type="evidence" value="ECO:0007669"/>
    <property type="project" value="InterPro"/>
</dbReference>
<dbReference type="GO" id="GO:0005634">
    <property type="term" value="C:nucleus"/>
    <property type="evidence" value="ECO:0007669"/>
    <property type="project" value="UniProtKB-SubCell"/>
</dbReference>
<dbReference type="GO" id="GO:0003677">
    <property type="term" value="F:DNA binding"/>
    <property type="evidence" value="ECO:0007669"/>
    <property type="project" value="UniProtKB-KW"/>
</dbReference>
<feature type="non-terminal residue" evidence="7">
    <location>
        <position position="1"/>
    </location>
</feature>
<dbReference type="SUPFAM" id="SSF101936">
    <property type="entry name" value="DNA-binding pseudobarrel domain"/>
    <property type="match status" value="1"/>
</dbReference>
<evidence type="ECO:0000256" key="2">
    <source>
        <dbReference type="ARBA" id="ARBA00023015"/>
    </source>
</evidence>
<evidence type="ECO:0000313" key="8">
    <source>
        <dbReference type="Proteomes" id="UP000187406"/>
    </source>
</evidence>
<reference evidence="8" key="1">
    <citation type="submission" date="2016-04" db="EMBL/GenBank/DDBJ databases">
        <title>Cephalotus genome sequencing.</title>
        <authorList>
            <person name="Fukushima K."/>
            <person name="Hasebe M."/>
            <person name="Fang X."/>
        </authorList>
    </citation>
    <scope>NUCLEOTIDE SEQUENCE [LARGE SCALE GENOMIC DNA]</scope>
    <source>
        <strain evidence="8">cv. St1</strain>
    </source>
</reference>
<protein>
    <submittedName>
        <fullName evidence="7">B3 domain-containing protein</fullName>
    </submittedName>
</protein>
<evidence type="ECO:0000313" key="7">
    <source>
        <dbReference type="EMBL" id="GAV78403.1"/>
    </source>
</evidence>
<keyword evidence="3" id="KW-0238">DNA-binding</keyword>
<comment type="caution">
    <text evidence="7">The sequence shown here is derived from an EMBL/GenBank/DDBJ whole genome shotgun (WGS) entry which is preliminary data.</text>
</comment>
<gene>
    <name evidence="7" type="ORF">CFOL_v3_21871</name>
</gene>
<dbReference type="Gene3D" id="2.40.330.10">
    <property type="entry name" value="DNA-binding pseudobarrel domain"/>
    <property type="match status" value="1"/>
</dbReference>
<dbReference type="InterPro" id="IPR044800">
    <property type="entry name" value="LEC2-like"/>
</dbReference>
<dbReference type="AlphaFoldDB" id="A0A1Q3CE73"/>
<sequence length="79" mass="9278">AREKLFEKAVTSLQTTRSVALKRIVLNFQDLSGKLWKFPLFLLECSQRYALTKGWSPFVKEKNLKPGNVVNFHRLTKRR</sequence>
<evidence type="ECO:0000256" key="4">
    <source>
        <dbReference type="ARBA" id="ARBA00023163"/>
    </source>
</evidence>
<dbReference type="InParanoid" id="A0A1Q3CE73"/>
<keyword evidence="8" id="KW-1185">Reference proteome</keyword>
<evidence type="ECO:0000256" key="3">
    <source>
        <dbReference type="ARBA" id="ARBA00023125"/>
    </source>
</evidence>
<keyword evidence="4" id="KW-0804">Transcription</keyword>
<keyword evidence="2" id="KW-0805">Transcription regulation</keyword>
<dbReference type="PANTHER" id="PTHR31140">
    <property type="entry name" value="B3 DOMAIN-CONTAINING TRANSCRIPTION FACTOR ABI3"/>
    <property type="match status" value="1"/>
</dbReference>
<dbReference type="Proteomes" id="UP000187406">
    <property type="component" value="Unassembled WGS sequence"/>
</dbReference>
<evidence type="ECO:0000256" key="5">
    <source>
        <dbReference type="ARBA" id="ARBA00023242"/>
    </source>
</evidence>
<organism evidence="7 8">
    <name type="scientific">Cephalotus follicularis</name>
    <name type="common">Albany pitcher plant</name>
    <dbReference type="NCBI Taxonomy" id="3775"/>
    <lineage>
        <taxon>Eukaryota</taxon>
        <taxon>Viridiplantae</taxon>
        <taxon>Streptophyta</taxon>
        <taxon>Embryophyta</taxon>
        <taxon>Tracheophyta</taxon>
        <taxon>Spermatophyta</taxon>
        <taxon>Magnoliopsida</taxon>
        <taxon>eudicotyledons</taxon>
        <taxon>Gunneridae</taxon>
        <taxon>Pentapetalae</taxon>
        <taxon>rosids</taxon>
        <taxon>fabids</taxon>
        <taxon>Oxalidales</taxon>
        <taxon>Cephalotaceae</taxon>
        <taxon>Cephalotus</taxon>
    </lineage>
</organism>
<evidence type="ECO:0000259" key="6">
    <source>
        <dbReference type="PROSITE" id="PS50863"/>
    </source>
</evidence>